<dbReference type="Pfam" id="PF06611">
    <property type="entry name" value="DUF1145"/>
    <property type="match status" value="1"/>
</dbReference>
<dbReference type="EMBL" id="BAEO01000029">
    <property type="protein sequence ID" value="GAC19383.1"/>
    <property type="molecule type" value="Genomic_DNA"/>
</dbReference>
<organism evidence="2 3">
    <name type="scientific">Paraglaciecola arctica BSs20135</name>
    <dbReference type="NCBI Taxonomy" id="493475"/>
    <lineage>
        <taxon>Bacteria</taxon>
        <taxon>Pseudomonadati</taxon>
        <taxon>Pseudomonadota</taxon>
        <taxon>Gammaproteobacteria</taxon>
        <taxon>Alteromonadales</taxon>
        <taxon>Alteromonadaceae</taxon>
        <taxon>Paraglaciecola</taxon>
    </lineage>
</organism>
<feature type="transmembrane region" description="Helical" evidence="1">
    <location>
        <begin position="12"/>
        <end position="33"/>
    </location>
</feature>
<evidence type="ECO:0000313" key="3">
    <source>
        <dbReference type="Proteomes" id="UP000006327"/>
    </source>
</evidence>
<proteinExistence type="predicted"/>
<sequence>MNQNLLTIGKCILAIIWLFVIAAVIIPTLALYPAFFQRLGVILVVVHIIEMFVYKGLLKSTNDYLQVLLFGLLHVKSVVKPAEKE</sequence>
<keyword evidence="3" id="KW-1185">Reference proteome</keyword>
<evidence type="ECO:0000256" key="1">
    <source>
        <dbReference type="SAM" id="Phobius"/>
    </source>
</evidence>
<evidence type="ECO:0008006" key="4">
    <source>
        <dbReference type="Google" id="ProtNLM"/>
    </source>
</evidence>
<gene>
    <name evidence="2" type="ORF">GARC_2417</name>
</gene>
<feature type="transmembrane region" description="Helical" evidence="1">
    <location>
        <begin position="39"/>
        <end position="58"/>
    </location>
</feature>
<dbReference type="AlphaFoldDB" id="K6YRT4"/>
<dbReference type="Proteomes" id="UP000006327">
    <property type="component" value="Unassembled WGS sequence"/>
</dbReference>
<dbReference type="InterPro" id="IPR009525">
    <property type="entry name" value="DUF1145"/>
</dbReference>
<keyword evidence="1" id="KW-0812">Transmembrane</keyword>
<dbReference type="OrthoDB" id="7008916at2"/>
<keyword evidence="1" id="KW-1133">Transmembrane helix</keyword>
<name>K6YRT4_9ALTE</name>
<dbReference type="RefSeq" id="WP_007620134.1">
    <property type="nucleotide sequence ID" value="NZ_BAEO01000029.1"/>
</dbReference>
<comment type="caution">
    <text evidence="2">The sequence shown here is derived from an EMBL/GenBank/DDBJ whole genome shotgun (WGS) entry which is preliminary data.</text>
</comment>
<evidence type="ECO:0000313" key="2">
    <source>
        <dbReference type="EMBL" id="GAC19383.1"/>
    </source>
</evidence>
<protein>
    <recommendedName>
        <fullName evidence="4">DUF1145 domain-containing protein</fullName>
    </recommendedName>
</protein>
<dbReference type="STRING" id="493475.GARC_2417"/>
<keyword evidence="1" id="KW-0472">Membrane</keyword>
<accession>K6YRT4</accession>
<reference evidence="2 3" key="1">
    <citation type="journal article" date="2017" name="Antonie Van Leeuwenhoek">
        <title>Rhizobium rhizosphaerae sp. nov., a novel species isolated from rice rhizosphere.</title>
        <authorList>
            <person name="Zhao J.J."/>
            <person name="Zhang J."/>
            <person name="Zhang R.J."/>
            <person name="Zhang C.W."/>
            <person name="Yin H.Q."/>
            <person name="Zhang X.X."/>
        </authorList>
    </citation>
    <scope>NUCLEOTIDE SEQUENCE [LARGE SCALE GENOMIC DNA]</scope>
    <source>
        <strain evidence="2 3">BSs20135</strain>
    </source>
</reference>